<evidence type="ECO:0000313" key="1">
    <source>
        <dbReference type="EMBL" id="RZU64242.1"/>
    </source>
</evidence>
<dbReference type="Proteomes" id="UP000291483">
    <property type="component" value="Unassembled WGS sequence"/>
</dbReference>
<protein>
    <submittedName>
        <fullName evidence="1">Uncharacterized protein</fullName>
    </submittedName>
</protein>
<sequence length="33" mass="3496">MTQTAHTTVQNRYVGSAARAASPLLARVSLPAR</sequence>
<keyword evidence="2" id="KW-1185">Reference proteome</keyword>
<dbReference type="AlphaFoldDB" id="A0A4Q8AIG4"/>
<name>A0A4Q8AIG4_9MICO</name>
<comment type="caution">
    <text evidence="1">The sequence shown here is derived from an EMBL/GenBank/DDBJ whole genome shotgun (WGS) entry which is preliminary data.</text>
</comment>
<accession>A0A4Q8AIG4</accession>
<organism evidence="1 2">
    <name type="scientific">Microterricola gilva</name>
    <dbReference type="NCBI Taxonomy" id="393267"/>
    <lineage>
        <taxon>Bacteria</taxon>
        <taxon>Bacillati</taxon>
        <taxon>Actinomycetota</taxon>
        <taxon>Actinomycetes</taxon>
        <taxon>Micrococcales</taxon>
        <taxon>Microbacteriaceae</taxon>
        <taxon>Microterricola</taxon>
    </lineage>
</organism>
<proteinExistence type="predicted"/>
<evidence type="ECO:0000313" key="2">
    <source>
        <dbReference type="Proteomes" id="UP000291483"/>
    </source>
</evidence>
<gene>
    <name evidence="1" type="ORF">EV379_0536</name>
</gene>
<dbReference type="EMBL" id="SHLC01000001">
    <property type="protein sequence ID" value="RZU64242.1"/>
    <property type="molecule type" value="Genomic_DNA"/>
</dbReference>
<reference evidence="1 2" key="1">
    <citation type="submission" date="2019-02" db="EMBL/GenBank/DDBJ databases">
        <title>Sequencing the genomes of 1000 actinobacteria strains.</title>
        <authorList>
            <person name="Klenk H.-P."/>
        </authorList>
    </citation>
    <scope>NUCLEOTIDE SEQUENCE [LARGE SCALE GENOMIC DNA]</scope>
    <source>
        <strain evidence="1 2">DSM 18319</strain>
    </source>
</reference>